<dbReference type="AlphaFoldDB" id="A0A514LDW0"/>
<dbReference type="InterPro" id="IPR005801">
    <property type="entry name" value="ADC_synthase"/>
</dbReference>
<dbReference type="Proteomes" id="UP000319756">
    <property type="component" value="Chromosome"/>
</dbReference>
<dbReference type="GO" id="GO:0000162">
    <property type="term" value="P:L-tryptophan biosynthetic process"/>
    <property type="evidence" value="ECO:0007669"/>
    <property type="project" value="TreeGrafter"/>
</dbReference>
<dbReference type="EMBL" id="CP035485">
    <property type="protein sequence ID" value="QDI90043.1"/>
    <property type="molecule type" value="Genomic_DNA"/>
</dbReference>
<sequence length="196" mass="21716">MEGLPERGYSAYLHTGRHQILSVSPELFFQRKGNRLFMKPMKGTTARGKNEDDDQRLFEQLRTSEKDRAENVMIVDLLRNDLGVIAETGTVRTPALFDIEAYPTVWQMTSTVEAEITTDVGVADLFKALFPCGSITGAPKKETMNKITQLEKEPRGVYCGSIGYLSPNGDSTFNVAIRTAVIDAEKQNITYGTGEG</sequence>
<name>A0A514LDW0_9BACI</name>
<evidence type="ECO:0000259" key="1">
    <source>
        <dbReference type="Pfam" id="PF00425"/>
    </source>
</evidence>
<keyword evidence="3" id="KW-1185">Reference proteome</keyword>
<dbReference type="KEGG" id="sale:EPH95_01685"/>
<protein>
    <submittedName>
        <fullName evidence="2">Anthranilate synthase component I family protein</fullName>
    </submittedName>
</protein>
<reference evidence="3" key="1">
    <citation type="submission" date="2019-01" db="EMBL/GenBank/DDBJ databases">
        <title>Genomic analysis of Salicibibacter sp. NKC3-5.</title>
        <authorList>
            <person name="Oh Y.J."/>
        </authorList>
    </citation>
    <scope>NUCLEOTIDE SEQUENCE [LARGE SCALE GENOMIC DNA]</scope>
    <source>
        <strain evidence="3">NKC3-5</strain>
    </source>
</reference>
<dbReference type="InterPro" id="IPR015890">
    <property type="entry name" value="Chorismate_C"/>
</dbReference>
<dbReference type="PANTHER" id="PTHR11236:SF50">
    <property type="entry name" value="AMINODEOXYCHORISMATE SYNTHASE COMPONENT 1"/>
    <property type="match status" value="1"/>
</dbReference>
<dbReference type="GO" id="GO:0046820">
    <property type="term" value="F:4-amino-4-deoxychorismate synthase activity"/>
    <property type="evidence" value="ECO:0007669"/>
    <property type="project" value="TreeGrafter"/>
</dbReference>
<proteinExistence type="predicted"/>
<dbReference type="SUPFAM" id="SSF56322">
    <property type="entry name" value="ADC synthase"/>
    <property type="match status" value="1"/>
</dbReference>
<dbReference type="Pfam" id="PF00425">
    <property type="entry name" value="Chorismate_bind"/>
    <property type="match status" value="1"/>
</dbReference>
<feature type="domain" description="Chorismate-utilising enzyme C-terminal" evidence="1">
    <location>
        <begin position="7"/>
        <end position="194"/>
    </location>
</feature>
<dbReference type="InterPro" id="IPR019999">
    <property type="entry name" value="Anth_synth_I-like"/>
</dbReference>
<dbReference type="PANTHER" id="PTHR11236">
    <property type="entry name" value="AMINOBENZOATE/ANTHRANILATE SYNTHASE"/>
    <property type="match status" value="1"/>
</dbReference>
<accession>A0A514LDW0</accession>
<evidence type="ECO:0000313" key="3">
    <source>
        <dbReference type="Proteomes" id="UP000319756"/>
    </source>
</evidence>
<evidence type="ECO:0000313" key="2">
    <source>
        <dbReference type="EMBL" id="QDI90043.1"/>
    </source>
</evidence>
<gene>
    <name evidence="2" type="ORF">EPH95_01685</name>
</gene>
<dbReference type="Gene3D" id="3.60.120.10">
    <property type="entry name" value="Anthranilate synthase"/>
    <property type="match status" value="1"/>
</dbReference>
<organism evidence="2 3">
    <name type="scientific">Salicibibacter halophilus</name>
    <dbReference type="NCBI Taxonomy" id="2502791"/>
    <lineage>
        <taxon>Bacteria</taxon>
        <taxon>Bacillati</taxon>
        <taxon>Bacillota</taxon>
        <taxon>Bacilli</taxon>
        <taxon>Bacillales</taxon>
        <taxon>Bacillaceae</taxon>
        <taxon>Salicibibacter</taxon>
    </lineage>
</organism>
<dbReference type="PRINTS" id="PR00095">
    <property type="entry name" value="ANTSNTHASEI"/>
</dbReference>